<reference evidence="2 3" key="1">
    <citation type="submission" date="2023-03" db="EMBL/GenBank/DDBJ databases">
        <title>Genome insight into feeding habits of ladybird beetles.</title>
        <authorList>
            <person name="Li H.-S."/>
            <person name="Huang Y.-H."/>
            <person name="Pang H."/>
        </authorList>
    </citation>
    <scope>NUCLEOTIDE SEQUENCE [LARGE SCALE GENOMIC DNA]</scope>
    <source>
        <strain evidence="2">SYSU_2023b</strain>
        <tissue evidence="2">Whole body</tissue>
    </source>
</reference>
<accession>A0AAW1UX54</accession>
<evidence type="ECO:0000313" key="2">
    <source>
        <dbReference type="EMBL" id="KAK9884567.1"/>
    </source>
</evidence>
<sequence length="105" mass="12008">MLLICRYPHYVRRNLEFCDDVIDYHSHTCSSTVSQNEYAPYSNPERYGNNPNIETWNIDTGDSKRQTSLNSCPGLEGTRNGGDRRHVLISLDSLVGIKMNELTSR</sequence>
<comment type="caution">
    <text evidence="2">The sequence shown here is derived from an EMBL/GenBank/DDBJ whole genome shotgun (WGS) entry which is preliminary data.</text>
</comment>
<evidence type="ECO:0000256" key="1">
    <source>
        <dbReference type="SAM" id="MobiDB-lite"/>
    </source>
</evidence>
<gene>
    <name evidence="2" type="ORF">WA026_007410</name>
</gene>
<protein>
    <submittedName>
        <fullName evidence="2">Uncharacterized protein</fullName>
    </submittedName>
</protein>
<evidence type="ECO:0000313" key="3">
    <source>
        <dbReference type="Proteomes" id="UP001431783"/>
    </source>
</evidence>
<feature type="compositionally biased region" description="Polar residues" evidence="1">
    <location>
        <begin position="49"/>
        <end position="71"/>
    </location>
</feature>
<name>A0AAW1UX54_9CUCU</name>
<dbReference type="Proteomes" id="UP001431783">
    <property type="component" value="Unassembled WGS sequence"/>
</dbReference>
<feature type="region of interest" description="Disordered" evidence="1">
    <location>
        <begin position="42"/>
        <end position="83"/>
    </location>
</feature>
<dbReference type="AlphaFoldDB" id="A0AAW1UX54"/>
<keyword evidence="3" id="KW-1185">Reference proteome</keyword>
<organism evidence="2 3">
    <name type="scientific">Henosepilachna vigintioctopunctata</name>
    <dbReference type="NCBI Taxonomy" id="420089"/>
    <lineage>
        <taxon>Eukaryota</taxon>
        <taxon>Metazoa</taxon>
        <taxon>Ecdysozoa</taxon>
        <taxon>Arthropoda</taxon>
        <taxon>Hexapoda</taxon>
        <taxon>Insecta</taxon>
        <taxon>Pterygota</taxon>
        <taxon>Neoptera</taxon>
        <taxon>Endopterygota</taxon>
        <taxon>Coleoptera</taxon>
        <taxon>Polyphaga</taxon>
        <taxon>Cucujiformia</taxon>
        <taxon>Coccinelloidea</taxon>
        <taxon>Coccinellidae</taxon>
        <taxon>Epilachninae</taxon>
        <taxon>Epilachnini</taxon>
        <taxon>Henosepilachna</taxon>
    </lineage>
</organism>
<dbReference type="EMBL" id="JARQZJ010000093">
    <property type="protein sequence ID" value="KAK9884567.1"/>
    <property type="molecule type" value="Genomic_DNA"/>
</dbReference>
<proteinExistence type="predicted"/>